<name>A0A401G502_9APHY</name>
<dbReference type="OrthoDB" id="2803011at2759"/>
<dbReference type="EMBL" id="BFAD01000001">
    <property type="protein sequence ID" value="GBE77241.1"/>
    <property type="molecule type" value="Genomic_DNA"/>
</dbReference>
<feature type="compositionally biased region" description="Low complexity" evidence="1">
    <location>
        <begin position="55"/>
        <end position="79"/>
    </location>
</feature>
<evidence type="ECO:0000313" key="3">
    <source>
        <dbReference type="Proteomes" id="UP000287166"/>
    </source>
</evidence>
<reference evidence="2 3" key="1">
    <citation type="journal article" date="2018" name="Sci. Rep.">
        <title>Genome sequence of the cauliflower mushroom Sparassis crispa (Hanabiratake) and its association with beneficial usage.</title>
        <authorList>
            <person name="Kiyama R."/>
            <person name="Furutani Y."/>
            <person name="Kawaguchi K."/>
            <person name="Nakanishi T."/>
        </authorList>
    </citation>
    <scope>NUCLEOTIDE SEQUENCE [LARGE SCALE GENOMIC DNA]</scope>
</reference>
<keyword evidence="3" id="KW-1185">Reference proteome</keyword>
<feature type="region of interest" description="Disordered" evidence="1">
    <location>
        <begin position="50"/>
        <end position="79"/>
    </location>
</feature>
<gene>
    <name evidence="2" type="ORF">SCP_0101140</name>
</gene>
<comment type="caution">
    <text evidence="2">The sequence shown here is derived from an EMBL/GenBank/DDBJ whole genome shotgun (WGS) entry which is preliminary data.</text>
</comment>
<sequence>MAYDYPSTQPSSPITGFFPVGPAAPNAFTSFHQSPRDTHAMYEAASQGFTKQAPARGGAQSKGQSGQGAGSLKKLMCFK</sequence>
<dbReference type="GeneID" id="38774158"/>
<dbReference type="Proteomes" id="UP000287166">
    <property type="component" value="Unassembled WGS sequence"/>
</dbReference>
<dbReference type="RefSeq" id="XP_027608154.1">
    <property type="nucleotide sequence ID" value="XM_027752353.1"/>
</dbReference>
<protein>
    <submittedName>
        <fullName evidence="2">Uncharacterized protein</fullName>
    </submittedName>
</protein>
<evidence type="ECO:0000256" key="1">
    <source>
        <dbReference type="SAM" id="MobiDB-lite"/>
    </source>
</evidence>
<dbReference type="AlphaFoldDB" id="A0A401G502"/>
<evidence type="ECO:0000313" key="2">
    <source>
        <dbReference type="EMBL" id="GBE77241.1"/>
    </source>
</evidence>
<proteinExistence type="predicted"/>
<dbReference type="InParanoid" id="A0A401G502"/>
<organism evidence="2 3">
    <name type="scientific">Sparassis crispa</name>
    <dbReference type="NCBI Taxonomy" id="139825"/>
    <lineage>
        <taxon>Eukaryota</taxon>
        <taxon>Fungi</taxon>
        <taxon>Dikarya</taxon>
        <taxon>Basidiomycota</taxon>
        <taxon>Agaricomycotina</taxon>
        <taxon>Agaricomycetes</taxon>
        <taxon>Polyporales</taxon>
        <taxon>Sparassidaceae</taxon>
        <taxon>Sparassis</taxon>
    </lineage>
</organism>
<accession>A0A401G502</accession>